<keyword evidence="1" id="KW-1003">Cell membrane</keyword>
<accession>A0A4V1RJF8</accession>
<dbReference type="AlphaFoldDB" id="A0A4V1RJF8"/>
<proteinExistence type="inferred from homology"/>
<comment type="similarity">
    <text evidence="1">Belongs to the SURF1 family.</text>
</comment>
<dbReference type="Proteomes" id="UP000291838">
    <property type="component" value="Unassembled WGS sequence"/>
</dbReference>
<sequence>MNDWNTSATSSASVLRSATALSITPMRGILACAPPMREVLRAAGTMGAVTAPRRPGLLTDLGAAALALVLVGIAGWLGLWQYDAWQAQRTAEARDLTDVAPVPLTDVMGSNDPFPGQDVGRPVELSGEWIDGGFWVRDRTLGDRDGFWAVAPLQVDEAAVLVVRGWAEEPDPTLLAATGTADVTGWLQAPEGSLVTDDDANDDVFPEIRVADAVQRVDVDLYSAYAVSQTPEDGLEAAELEALPNPSRFTGIRNLLYAVEWWVFGAFAAFIWWRWRQDATAPVPLAVDG</sequence>
<evidence type="ECO:0000313" key="3">
    <source>
        <dbReference type="Proteomes" id="UP000291838"/>
    </source>
</evidence>
<feature type="transmembrane region" description="Helical" evidence="1">
    <location>
        <begin position="255"/>
        <end position="275"/>
    </location>
</feature>
<protein>
    <recommendedName>
        <fullName evidence="1">SURF1-like protein</fullName>
    </recommendedName>
</protein>
<comment type="caution">
    <text evidence="2">The sequence shown here is derived from an EMBL/GenBank/DDBJ whole genome shotgun (WGS) entry which is preliminary data.</text>
</comment>
<feature type="transmembrane region" description="Helical" evidence="1">
    <location>
        <begin position="61"/>
        <end position="80"/>
    </location>
</feature>
<evidence type="ECO:0000313" key="2">
    <source>
        <dbReference type="EMBL" id="RYB88632.1"/>
    </source>
</evidence>
<keyword evidence="3" id="KW-1185">Reference proteome</keyword>
<organism evidence="2 3">
    <name type="scientific">Nocardioides glacieisoli</name>
    <dbReference type="NCBI Taxonomy" id="1168730"/>
    <lineage>
        <taxon>Bacteria</taxon>
        <taxon>Bacillati</taxon>
        <taxon>Actinomycetota</taxon>
        <taxon>Actinomycetes</taxon>
        <taxon>Propionibacteriales</taxon>
        <taxon>Nocardioidaceae</taxon>
        <taxon>Nocardioides</taxon>
    </lineage>
</organism>
<keyword evidence="1" id="KW-0472">Membrane</keyword>
<evidence type="ECO:0000256" key="1">
    <source>
        <dbReference type="RuleBase" id="RU363076"/>
    </source>
</evidence>
<dbReference type="InterPro" id="IPR002994">
    <property type="entry name" value="Surf1/Shy1"/>
</dbReference>
<comment type="subcellular location">
    <subcellularLocation>
        <location evidence="1">Cell membrane</location>
        <topology evidence="1">Multi-pass membrane protein</topology>
    </subcellularLocation>
</comment>
<keyword evidence="1" id="KW-1133">Transmembrane helix</keyword>
<dbReference type="EMBL" id="SDWS01000012">
    <property type="protein sequence ID" value="RYB88632.1"/>
    <property type="molecule type" value="Genomic_DNA"/>
</dbReference>
<keyword evidence="1" id="KW-0812">Transmembrane</keyword>
<dbReference type="PROSITE" id="PS50895">
    <property type="entry name" value="SURF1"/>
    <property type="match status" value="1"/>
</dbReference>
<gene>
    <name evidence="2" type="ORF">EUA06_20330</name>
</gene>
<name>A0A4V1RJF8_9ACTN</name>
<dbReference type="GO" id="GO:0005886">
    <property type="term" value="C:plasma membrane"/>
    <property type="evidence" value="ECO:0007669"/>
    <property type="project" value="UniProtKB-SubCell"/>
</dbReference>
<dbReference type="OrthoDB" id="3266379at2"/>
<dbReference type="Pfam" id="PF02104">
    <property type="entry name" value="SURF1"/>
    <property type="match status" value="1"/>
</dbReference>
<dbReference type="CDD" id="cd06662">
    <property type="entry name" value="SURF1"/>
    <property type="match status" value="1"/>
</dbReference>
<reference evidence="2 3" key="1">
    <citation type="submission" date="2019-01" db="EMBL/GenBank/DDBJ databases">
        <title>Novel species of Nocardioides.</title>
        <authorList>
            <person name="Liu Q."/>
            <person name="Xin Y.-H."/>
        </authorList>
    </citation>
    <scope>NUCLEOTIDE SEQUENCE [LARGE SCALE GENOMIC DNA]</scope>
    <source>
        <strain evidence="2 3">HLT3-15</strain>
    </source>
</reference>